<dbReference type="PANTHER" id="PTHR23135:SF4">
    <property type="entry name" value="UDP-N-ACETYLMURAMOYL-L-ALANYL-D-GLUTAMATE--2,6-DIAMINOPIMELATE LIGASE MURE HOMOLOG, CHLOROPLASTIC"/>
    <property type="match status" value="1"/>
</dbReference>
<dbReference type="InterPro" id="IPR036615">
    <property type="entry name" value="Mur_ligase_C_dom_sf"/>
</dbReference>
<comment type="function">
    <text evidence="14 20">Catalyzes the addition of meso-diaminopimelic acid to the nucleotide precursor UDP-N-acetylmuramoyl-L-alanyl-D-glutamate (UMAG) in the biosynthesis of bacterial cell-wall peptidoglycan.</text>
</comment>
<feature type="domain" description="Mur ligase N-terminal catalytic" evidence="22">
    <location>
        <begin position="24"/>
        <end position="94"/>
    </location>
</feature>
<comment type="PTM">
    <text evidence="20">Carboxylation is probably crucial for Mg(2+) binding and, consequently, for the gamma-phosphate positioning of ATP.</text>
</comment>
<dbReference type="GO" id="GO:0051301">
    <property type="term" value="P:cell division"/>
    <property type="evidence" value="ECO:0007669"/>
    <property type="project" value="UniProtKB-KW"/>
</dbReference>
<keyword evidence="12 20" id="KW-0961">Cell wall biogenesis/degradation</keyword>
<feature type="domain" description="Mur ligase C-terminal" evidence="23">
    <location>
        <begin position="332"/>
        <end position="457"/>
    </location>
</feature>
<dbReference type="GO" id="GO:0008765">
    <property type="term" value="F:UDP-N-acetylmuramoylalanyl-D-glutamate-2,6-diaminopimelate ligase activity"/>
    <property type="evidence" value="ECO:0007669"/>
    <property type="project" value="UniProtKB-UniRule"/>
</dbReference>
<organism evidence="25">
    <name type="scientific">Halalkalibacterium halodurans</name>
    <name type="common">Bacillus halodurans</name>
    <dbReference type="NCBI Taxonomy" id="86665"/>
    <lineage>
        <taxon>Bacteria</taxon>
        <taxon>Bacillati</taxon>
        <taxon>Bacillota</taxon>
        <taxon>Bacilli</taxon>
        <taxon>Bacillales</taxon>
        <taxon>Bacillaceae</taxon>
        <taxon>Halalkalibacterium (ex Joshi et al. 2022)</taxon>
    </lineage>
</organism>
<proteinExistence type="inferred from homology"/>
<evidence type="ECO:0000256" key="18">
    <source>
        <dbReference type="ARBA" id="ARBA00076158"/>
    </source>
</evidence>
<dbReference type="NCBIfam" id="TIGR01085">
    <property type="entry name" value="murE"/>
    <property type="match status" value="1"/>
</dbReference>
<evidence type="ECO:0000256" key="6">
    <source>
        <dbReference type="ARBA" id="ARBA00022741"/>
    </source>
</evidence>
<accession>A0A0M0KIK8</accession>
<evidence type="ECO:0000256" key="15">
    <source>
        <dbReference type="ARBA" id="ARBA00066633"/>
    </source>
</evidence>
<dbReference type="SUPFAM" id="SSF53623">
    <property type="entry name" value="MurD-like peptide ligases, catalytic domain"/>
    <property type="match status" value="1"/>
</dbReference>
<feature type="binding site" evidence="20">
    <location>
        <position position="31"/>
    </location>
    <ligand>
        <name>UDP-N-acetyl-alpha-D-muramoyl-L-alanyl-D-glutamate</name>
        <dbReference type="ChEBI" id="CHEBI:83900"/>
    </ligand>
</feature>
<dbReference type="AlphaFoldDB" id="A0A0M0KIK8"/>
<dbReference type="HAMAP" id="MF_00208">
    <property type="entry name" value="MurE"/>
    <property type="match status" value="1"/>
</dbReference>
<dbReference type="PANTHER" id="PTHR23135">
    <property type="entry name" value="MUR LIGASE FAMILY MEMBER"/>
    <property type="match status" value="1"/>
</dbReference>
<dbReference type="EMBL" id="LILD01000001">
    <property type="protein sequence ID" value="KOO38670.1"/>
    <property type="molecule type" value="Genomic_DNA"/>
</dbReference>
<comment type="similarity">
    <text evidence="2 20">Belongs to the MurCDEF family. MurE subfamily.</text>
</comment>
<comment type="caution">
    <text evidence="20">Lacks conserved residue(s) required for the propagation of feature annotation.</text>
</comment>
<evidence type="ECO:0000256" key="21">
    <source>
        <dbReference type="RuleBase" id="RU004135"/>
    </source>
</evidence>
<dbReference type="NCBIfam" id="NF001124">
    <property type="entry name" value="PRK00139.1-2"/>
    <property type="match status" value="1"/>
</dbReference>
<dbReference type="FunFam" id="3.90.190.20:FF:000006">
    <property type="entry name" value="UDP-N-acetylmuramoyl-L-alanyl-D-glutamate--2,6-diaminopimelate ligase"/>
    <property type="match status" value="1"/>
</dbReference>
<comment type="cofactor">
    <cofactor evidence="20">
        <name>Mg(2+)</name>
        <dbReference type="ChEBI" id="CHEBI:18420"/>
    </cofactor>
</comment>
<keyword evidence="3 20" id="KW-0963">Cytoplasm</keyword>
<dbReference type="GO" id="GO:0004326">
    <property type="term" value="F:tetrahydrofolylpolyglutamate synthase activity"/>
    <property type="evidence" value="ECO:0007669"/>
    <property type="project" value="InterPro"/>
</dbReference>
<feature type="short sequence motif" description="Meso-diaminopimelate recognition motif" evidence="20">
    <location>
        <begin position="405"/>
        <end position="408"/>
    </location>
</feature>
<feature type="binding site" evidence="20">
    <location>
        <begin position="405"/>
        <end position="408"/>
    </location>
    <ligand>
        <name>meso-2,6-diaminopimelate</name>
        <dbReference type="ChEBI" id="CHEBI:57791"/>
    </ligand>
</feature>
<feature type="binding site" evidence="20">
    <location>
        <position position="455"/>
    </location>
    <ligand>
        <name>meso-2,6-diaminopimelate</name>
        <dbReference type="ChEBI" id="CHEBI:57791"/>
    </ligand>
</feature>
<evidence type="ECO:0000313" key="25">
    <source>
        <dbReference type="EMBL" id="KOO38670.1"/>
    </source>
</evidence>
<keyword evidence="7 20" id="KW-0067">ATP-binding</keyword>
<comment type="caution">
    <text evidence="25">The sequence shown here is derived from an EMBL/GenBank/DDBJ whole genome shotgun (WGS) entry which is preliminary data.</text>
</comment>
<gene>
    <name evidence="20" type="primary">murE</name>
    <name evidence="25" type="ORF">AMD02_07195</name>
</gene>
<dbReference type="InterPro" id="IPR005761">
    <property type="entry name" value="UDP-N-AcMur-Glu-dNH2Pim_ligase"/>
</dbReference>
<comment type="subcellular location">
    <subcellularLocation>
        <location evidence="20 21">Cytoplasm</location>
    </subcellularLocation>
</comment>
<evidence type="ECO:0000256" key="19">
    <source>
        <dbReference type="ARBA" id="ARBA00081560"/>
    </source>
</evidence>
<dbReference type="PROSITE" id="PS01011">
    <property type="entry name" value="FOLYLPOLYGLU_SYNT_1"/>
    <property type="match status" value="1"/>
</dbReference>
<feature type="binding site" evidence="20">
    <location>
        <position position="178"/>
    </location>
    <ligand>
        <name>UDP-N-acetyl-alpha-D-muramoyl-L-alanyl-D-glutamate</name>
        <dbReference type="ChEBI" id="CHEBI:83900"/>
    </ligand>
</feature>
<evidence type="ECO:0000256" key="9">
    <source>
        <dbReference type="ARBA" id="ARBA00022960"/>
    </source>
</evidence>
<sequence>MVKLVSLLDSLYGYKMIHEGNPDIHSIHMDSREVVEGGLFFCIKGYTVDGHDYAQQAVSNGAVAVVSERPLELSVPVVVVRDSRRAMAQVATKFYGEPTNDLQLIGVTGTNGKTTITHLIEKIMQDQGKMTGLIGTMYTKIGHELRETKNTTPESLVLQRTFADMKKSGVTTAMMEVSSHALQSGRVRGCDFDVAVFSNLTPDHLDYHGTMERYKFAKGLLFAQLGNTYRGKVAVLNADDPASADFAEMTIAQVVTYGIENEADFQAENVRITSTGTTFELAAFEERMEISIRLIGKFSVYNVLAAAAAAYVSGVPLQEIKKSLEEVKGVAGRFETVKHDQPFTVIVDYAHTPDSLENVLKTVSELAKGDVRVVVGCGGDRDKTKRPVMAEIATTFADQAIFTSDNPRSEEPMDILHDMEQGAKGDSYLMIEDRKEAIFKAIELAKEDDIIVIAGKGHETYQQFRDRTIDFDDRIVAQQAIKERWT</sequence>
<dbReference type="InterPro" id="IPR035911">
    <property type="entry name" value="MurE/MurF_N"/>
</dbReference>
<dbReference type="Gene3D" id="3.40.1190.10">
    <property type="entry name" value="Mur-like, catalytic domain"/>
    <property type="match status" value="1"/>
</dbReference>
<dbReference type="GO" id="GO:0005524">
    <property type="term" value="F:ATP binding"/>
    <property type="evidence" value="ECO:0007669"/>
    <property type="project" value="UniProtKB-UniRule"/>
</dbReference>
<dbReference type="Pfam" id="PF08245">
    <property type="entry name" value="Mur_ligase_M"/>
    <property type="match status" value="1"/>
</dbReference>
<dbReference type="Pfam" id="PF02875">
    <property type="entry name" value="Mur_ligase_C"/>
    <property type="match status" value="1"/>
</dbReference>
<dbReference type="InterPro" id="IPR018109">
    <property type="entry name" value="Folylpolyglutamate_synth_CS"/>
</dbReference>
<dbReference type="PATRIC" id="fig|136160.3.peg.1755"/>
<dbReference type="Gene3D" id="3.40.1390.10">
    <property type="entry name" value="MurE/MurF, N-terminal domain"/>
    <property type="match status" value="1"/>
</dbReference>
<evidence type="ECO:0000259" key="22">
    <source>
        <dbReference type="Pfam" id="PF01225"/>
    </source>
</evidence>
<keyword evidence="10 20" id="KW-0573">Peptidoglycan synthesis</keyword>
<dbReference type="RefSeq" id="WP_053430902.1">
    <property type="nucleotide sequence ID" value="NZ_CP040441.1"/>
</dbReference>
<dbReference type="InterPro" id="IPR013221">
    <property type="entry name" value="Mur_ligase_cen"/>
</dbReference>
<feature type="binding site" evidence="20">
    <location>
        <position position="381"/>
    </location>
    <ligand>
        <name>meso-2,6-diaminopimelate</name>
        <dbReference type="ChEBI" id="CHEBI:57791"/>
    </ligand>
</feature>
<dbReference type="GO" id="GO:0005737">
    <property type="term" value="C:cytoplasm"/>
    <property type="evidence" value="ECO:0007669"/>
    <property type="project" value="UniProtKB-SubCell"/>
</dbReference>
<dbReference type="SUPFAM" id="SSF63418">
    <property type="entry name" value="MurE/MurF N-terminal domain"/>
    <property type="match status" value="1"/>
</dbReference>
<keyword evidence="11 20" id="KW-0131">Cell cycle</keyword>
<comment type="catalytic activity">
    <reaction evidence="13 20">
        <text>UDP-N-acetyl-alpha-D-muramoyl-L-alanyl-D-glutamate + meso-2,6-diaminopimelate + ATP = UDP-N-acetyl-alpha-D-muramoyl-L-alanyl-gamma-D-glutamyl-meso-2,6-diaminopimelate + ADP + phosphate + H(+)</text>
        <dbReference type="Rhea" id="RHEA:23676"/>
        <dbReference type="ChEBI" id="CHEBI:15378"/>
        <dbReference type="ChEBI" id="CHEBI:30616"/>
        <dbReference type="ChEBI" id="CHEBI:43474"/>
        <dbReference type="ChEBI" id="CHEBI:57791"/>
        <dbReference type="ChEBI" id="CHEBI:83900"/>
        <dbReference type="ChEBI" id="CHEBI:83905"/>
        <dbReference type="ChEBI" id="CHEBI:456216"/>
        <dbReference type="EC" id="6.3.2.13"/>
    </reaction>
</comment>
<evidence type="ECO:0000256" key="20">
    <source>
        <dbReference type="HAMAP-Rule" id="MF_00208"/>
    </source>
</evidence>
<feature type="binding site" evidence="20">
    <location>
        <position position="459"/>
    </location>
    <ligand>
        <name>meso-2,6-diaminopimelate</name>
        <dbReference type="ChEBI" id="CHEBI:57791"/>
    </ligand>
</feature>
<evidence type="ECO:0000259" key="24">
    <source>
        <dbReference type="Pfam" id="PF08245"/>
    </source>
</evidence>
<evidence type="ECO:0000256" key="13">
    <source>
        <dbReference type="ARBA" id="ARBA00050251"/>
    </source>
</evidence>
<evidence type="ECO:0000259" key="23">
    <source>
        <dbReference type="Pfam" id="PF02875"/>
    </source>
</evidence>
<dbReference type="GO" id="GO:0009252">
    <property type="term" value="P:peptidoglycan biosynthetic process"/>
    <property type="evidence" value="ECO:0007669"/>
    <property type="project" value="UniProtKB-UniRule"/>
</dbReference>
<evidence type="ECO:0000256" key="14">
    <source>
        <dbReference type="ARBA" id="ARBA00056782"/>
    </source>
</evidence>
<evidence type="ECO:0000256" key="1">
    <source>
        <dbReference type="ARBA" id="ARBA00004752"/>
    </source>
</evidence>
<evidence type="ECO:0000256" key="5">
    <source>
        <dbReference type="ARBA" id="ARBA00022618"/>
    </source>
</evidence>
<dbReference type="GO" id="GO:0071555">
    <property type="term" value="P:cell wall organization"/>
    <property type="evidence" value="ECO:0007669"/>
    <property type="project" value="UniProtKB-KW"/>
</dbReference>
<feature type="binding site" evidence="20">
    <location>
        <begin position="109"/>
        <end position="115"/>
    </location>
    <ligand>
        <name>ATP</name>
        <dbReference type="ChEBI" id="CHEBI:30616"/>
    </ligand>
</feature>
<dbReference type="EC" id="6.3.2.13" evidence="15 20"/>
<keyword evidence="4 20" id="KW-0436">Ligase</keyword>
<reference evidence="25" key="1">
    <citation type="submission" date="2015-08" db="EMBL/GenBank/DDBJ databases">
        <title>Complete DNA Sequence of Pseudomonas syringae pv. actinidiae, the Causal Agent of Kiwifruit Canker Disease.</title>
        <authorList>
            <person name="Rikkerink E.H.A."/>
            <person name="Fineran P.C."/>
        </authorList>
    </citation>
    <scope>NUCLEOTIDE SEQUENCE</scope>
    <source>
        <strain evidence="25">DSM 13666</strain>
    </source>
</reference>
<evidence type="ECO:0000256" key="7">
    <source>
        <dbReference type="ARBA" id="ARBA00022840"/>
    </source>
</evidence>
<evidence type="ECO:0000256" key="10">
    <source>
        <dbReference type="ARBA" id="ARBA00022984"/>
    </source>
</evidence>
<dbReference type="GeneID" id="87598084"/>
<evidence type="ECO:0000256" key="8">
    <source>
        <dbReference type="ARBA" id="ARBA00022842"/>
    </source>
</evidence>
<evidence type="ECO:0000256" key="17">
    <source>
        <dbReference type="ARBA" id="ARBA00075482"/>
    </source>
</evidence>
<feature type="modified residue" description="N6-carboxylysine" evidence="20">
    <location>
        <position position="218"/>
    </location>
</feature>
<feature type="binding site" evidence="20">
    <location>
        <position position="186"/>
    </location>
    <ligand>
        <name>UDP-N-acetyl-alpha-D-muramoyl-L-alanyl-D-glutamate</name>
        <dbReference type="ChEBI" id="CHEBI:83900"/>
    </ligand>
</feature>
<feature type="binding site" evidence="20">
    <location>
        <begin position="151"/>
        <end position="152"/>
    </location>
    <ligand>
        <name>UDP-N-acetyl-alpha-D-muramoyl-L-alanyl-D-glutamate</name>
        <dbReference type="ChEBI" id="CHEBI:83900"/>
    </ligand>
</feature>
<keyword evidence="6 20" id="KW-0547">Nucleotide-binding</keyword>
<evidence type="ECO:0000256" key="3">
    <source>
        <dbReference type="ARBA" id="ARBA00022490"/>
    </source>
</evidence>
<evidence type="ECO:0000256" key="11">
    <source>
        <dbReference type="ARBA" id="ARBA00023306"/>
    </source>
</evidence>
<dbReference type="GO" id="GO:0008360">
    <property type="term" value="P:regulation of cell shape"/>
    <property type="evidence" value="ECO:0007669"/>
    <property type="project" value="UniProtKB-KW"/>
</dbReference>
<dbReference type="GO" id="GO:0000287">
    <property type="term" value="F:magnesium ion binding"/>
    <property type="evidence" value="ECO:0007669"/>
    <property type="project" value="UniProtKB-UniRule"/>
</dbReference>
<keyword evidence="8 20" id="KW-0460">Magnesium</keyword>
<comment type="pathway">
    <text evidence="1 20 21">Cell wall biogenesis; peptidoglycan biosynthesis.</text>
</comment>
<dbReference type="Gene3D" id="3.90.190.20">
    <property type="entry name" value="Mur ligase, C-terminal domain"/>
    <property type="match status" value="1"/>
</dbReference>
<dbReference type="InterPro" id="IPR000713">
    <property type="entry name" value="Mur_ligase_N"/>
</dbReference>
<keyword evidence="9 20" id="KW-0133">Cell shape</keyword>
<keyword evidence="5 20" id="KW-0132">Cell division</keyword>
<feature type="binding site" evidence="20">
    <location>
        <position position="150"/>
    </location>
    <ligand>
        <name>UDP-N-acetyl-alpha-D-muramoyl-L-alanyl-D-glutamate</name>
        <dbReference type="ChEBI" id="CHEBI:83900"/>
    </ligand>
</feature>
<feature type="domain" description="Mur ligase central" evidence="24">
    <location>
        <begin position="107"/>
        <end position="310"/>
    </location>
</feature>
<dbReference type="UniPathway" id="UPA00219"/>
<evidence type="ECO:0000256" key="12">
    <source>
        <dbReference type="ARBA" id="ARBA00023316"/>
    </source>
</evidence>
<dbReference type="SUPFAM" id="SSF53244">
    <property type="entry name" value="MurD-like peptide ligases, peptide-binding domain"/>
    <property type="match status" value="1"/>
</dbReference>
<evidence type="ECO:0000256" key="4">
    <source>
        <dbReference type="ARBA" id="ARBA00022598"/>
    </source>
</evidence>
<dbReference type="FunFam" id="3.40.1390.10:FF:000005">
    <property type="entry name" value="UDP-N-acetylmuramoyl-L-alanyl-D-glutamate--2,6-diaminopimelate ligase"/>
    <property type="match status" value="1"/>
</dbReference>
<name>A0A0M0KIK8_ALKHA</name>
<protein>
    <recommendedName>
        <fullName evidence="16 20">UDP-N-acetylmuramoyl-L-alanyl-D-glutamate--2,6-diaminopimelate ligase</fullName>
        <ecNumber evidence="15 20">6.3.2.13</ecNumber>
    </recommendedName>
    <alternativeName>
        <fullName evidence="17 20">Meso-A2pm-adding enzyme</fullName>
    </alternativeName>
    <alternativeName>
        <fullName evidence="18 20">Meso-diaminopimelate-adding enzyme</fullName>
    </alternativeName>
    <alternativeName>
        <fullName evidence="19 20">UDP-MurNAc-L-Ala-D-Glu:meso-diaminopimelate ligase</fullName>
    </alternativeName>
    <alternativeName>
        <fullName evidence="20">UDP-MurNAc-tripeptide synthetase</fullName>
    </alternativeName>
    <alternativeName>
        <fullName evidence="20">UDP-N-acetylmuramyl-tripeptide synthetase</fullName>
    </alternativeName>
</protein>
<dbReference type="InterPro" id="IPR036565">
    <property type="entry name" value="Mur-like_cat_sf"/>
</dbReference>
<evidence type="ECO:0000256" key="2">
    <source>
        <dbReference type="ARBA" id="ARBA00005898"/>
    </source>
</evidence>
<evidence type="ECO:0000256" key="16">
    <source>
        <dbReference type="ARBA" id="ARBA00072883"/>
    </source>
</evidence>
<dbReference type="NCBIfam" id="NF001126">
    <property type="entry name" value="PRK00139.1-4"/>
    <property type="match status" value="1"/>
</dbReference>
<dbReference type="Pfam" id="PF01225">
    <property type="entry name" value="Mur_ligase"/>
    <property type="match status" value="1"/>
</dbReference>
<dbReference type="InterPro" id="IPR004101">
    <property type="entry name" value="Mur_ligase_C"/>
</dbReference>